<feature type="region of interest" description="Disordered" evidence="1">
    <location>
        <begin position="1"/>
        <end position="35"/>
    </location>
</feature>
<dbReference type="EMBL" id="BK014714">
    <property type="protein sequence ID" value="DAD69079.1"/>
    <property type="molecule type" value="Genomic_DNA"/>
</dbReference>
<reference evidence="2" key="1">
    <citation type="journal article" date="2021" name="Proc. Natl. Acad. Sci. U.S.A.">
        <title>A Catalog of Tens of Thousands of Viruses from Human Metagenomes Reveals Hidden Associations with Chronic Diseases.</title>
        <authorList>
            <person name="Tisza M.J."/>
            <person name="Buck C.B."/>
        </authorList>
    </citation>
    <scope>NUCLEOTIDE SEQUENCE</scope>
    <source>
        <strain evidence="2">CtFiA6</strain>
    </source>
</reference>
<name>A0A8S5LGR1_9CAUD</name>
<evidence type="ECO:0000256" key="1">
    <source>
        <dbReference type="SAM" id="MobiDB-lite"/>
    </source>
</evidence>
<protein>
    <submittedName>
        <fullName evidence="2">Uncharacterized protein</fullName>
    </submittedName>
</protein>
<evidence type="ECO:0000313" key="2">
    <source>
        <dbReference type="EMBL" id="DAD69079.1"/>
    </source>
</evidence>
<sequence>MISQAFKPFYHTETPGTRTRKGANHVSRTNKPFLL</sequence>
<feature type="compositionally biased region" description="Polar residues" evidence="1">
    <location>
        <begin position="26"/>
        <end position="35"/>
    </location>
</feature>
<organism evidence="2">
    <name type="scientific">Siphoviridae sp. ctFiA6</name>
    <dbReference type="NCBI Taxonomy" id="2823573"/>
    <lineage>
        <taxon>Viruses</taxon>
        <taxon>Duplodnaviria</taxon>
        <taxon>Heunggongvirae</taxon>
        <taxon>Uroviricota</taxon>
        <taxon>Caudoviricetes</taxon>
    </lineage>
</organism>
<proteinExistence type="predicted"/>
<accession>A0A8S5LGR1</accession>